<dbReference type="EMBL" id="BT143895">
    <property type="protein sequence ID" value="AFK43689.1"/>
    <property type="molecule type" value="mRNA"/>
</dbReference>
<name>I3STU7_LOTJA</name>
<evidence type="ECO:0000313" key="1">
    <source>
        <dbReference type="EMBL" id="AFK43689.1"/>
    </source>
</evidence>
<accession>I3STU7</accession>
<proteinExistence type="evidence at transcript level"/>
<protein>
    <submittedName>
        <fullName evidence="1">Uncharacterized protein</fullName>
    </submittedName>
</protein>
<sequence>MGTTPFQSFFQLHSHHATTKDNDSFFSSFYPKLNNKIKIIDIIYKTQNNRLQIKIKRKKPVPPFLLSTLRQPHVFTLQQQGAQTQPICST</sequence>
<dbReference type="AlphaFoldDB" id="I3STU7"/>
<reference evidence="1" key="1">
    <citation type="submission" date="2012-05" db="EMBL/GenBank/DDBJ databases">
        <authorList>
            <person name="Krishnakumar V."/>
            <person name="Cheung F."/>
            <person name="Xiao Y."/>
            <person name="Chan A."/>
            <person name="Moskal W.A."/>
            <person name="Town C.D."/>
        </authorList>
    </citation>
    <scope>NUCLEOTIDE SEQUENCE</scope>
</reference>
<organism evidence="1">
    <name type="scientific">Lotus japonicus</name>
    <name type="common">Lotus corniculatus var. japonicus</name>
    <dbReference type="NCBI Taxonomy" id="34305"/>
    <lineage>
        <taxon>Eukaryota</taxon>
        <taxon>Viridiplantae</taxon>
        <taxon>Streptophyta</taxon>
        <taxon>Embryophyta</taxon>
        <taxon>Tracheophyta</taxon>
        <taxon>Spermatophyta</taxon>
        <taxon>Magnoliopsida</taxon>
        <taxon>eudicotyledons</taxon>
        <taxon>Gunneridae</taxon>
        <taxon>Pentapetalae</taxon>
        <taxon>rosids</taxon>
        <taxon>fabids</taxon>
        <taxon>Fabales</taxon>
        <taxon>Fabaceae</taxon>
        <taxon>Papilionoideae</taxon>
        <taxon>50 kb inversion clade</taxon>
        <taxon>NPAAA clade</taxon>
        <taxon>Hologalegina</taxon>
        <taxon>robinioid clade</taxon>
        <taxon>Loteae</taxon>
        <taxon>Lotus</taxon>
    </lineage>
</organism>